<dbReference type="PANTHER" id="PTHR30619:SF7">
    <property type="entry name" value="BETA-LACTAMASE DOMAIN PROTEIN"/>
    <property type="match status" value="1"/>
</dbReference>
<keyword evidence="2" id="KW-1003">Cell membrane</keyword>
<evidence type="ECO:0000256" key="5">
    <source>
        <dbReference type="ARBA" id="ARBA00023136"/>
    </source>
</evidence>
<feature type="transmembrane region" description="Helical" evidence="6">
    <location>
        <begin position="421"/>
        <end position="441"/>
    </location>
</feature>
<dbReference type="PANTHER" id="PTHR30619">
    <property type="entry name" value="DNA INTERNALIZATION/COMPETENCE PROTEIN COMEC/REC2"/>
    <property type="match status" value="1"/>
</dbReference>
<comment type="caution">
    <text evidence="8">The sequence shown here is derived from an EMBL/GenBank/DDBJ whole genome shotgun (WGS) entry which is preliminary data.</text>
</comment>
<feature type="transmembrane region" description="Helical" evidence="6">
    <location>
        <begin position="369"/>
        <end position="387"/>
    </location>
</feature>
<sequence length="600" mass="65029">MLPCVVVVWTTLLAEHAAFGHICNGAVGDMTLMARWPRQAFGPIWPAAAIVLLLLIMPIVVAVAYWRIRRRRLHRHHCHRRDSALLCHGVVIVTAMVCACVSGGLHDLVQSTDPIIDVVAENGGAAMVIGTVSVPMTVSALRDADCQTDIRVHGVSVDRIRSPSSITIRVYATGQSCVFRQGADYRVVGTLQRPRFGGAPAWLIVDDASDAVTEVREPAWWRRAGTIMQESFIRVTRRLPDHGQVLVPGLTLGVLGQDVVMTPWSAPAQTDDTTADVDEAYAQRLEDDFKQAGIMHLMAVSGSHFVLASTVTRRLCARFLIPRWATSVGVVVAYMMLATLVYPSDSVLRAAIMGLGGAACLLAGRRTQALSGLNWTVILALLIDPSLAHSYGFALSCTAVYGLVLCGDAVTRFLRGFLPRILADTMAVTIAAQTFALPVQIMMTPQLPALSVPANMLVAPFVAFTTIAGLLALCVSWAVPALGFAFAWIACLGTLPLERCATLIGGSRFSVLPWHEGAKGAMAVAAFELAVPLTIMMVRAMVRVIARGALPWRGPEQDRVAYGGDDDGTPYRARYMERVGAWWRETRTMLFERDVGDVQH</sequence>
<dbReference type="Pfam" id="PF03772">
    <property type="entry name" value="Competence"/>
    <property type="match status" value="1"/>
</dbReference>
<evidence type="ECO:0000313" key="9">
    <source>
        <dbReference type="Proteomes" id="UP000288607"/>
    </source>
</evidence>
<keyword evidence="9" id="KW-1185">Reference proteome</keyword>
<keyword evidence="5 6" id="KW-0472">Membrane</keyword>
<dbReference type="AlphaFoldDB" id="A0A430FF15"/>
<gene>
    <name evidence="8" type="ORF">D2E23_0702</name>
</gene>
<comment type="subcellular location">
    <subcellularLocation>
        <location evidence="1">Cell membrane</location>
        <topology evidence="1">Multi-pass membrane protein</topology>
    </subcellularLocation>
</comment>
<feature type="transmembrane region" description="Helical" evidence="6">
    <location>
        <begin position="85"/>
        <end position="105"/>
    </location>
</feature>
<feature type="transmembrane region" description="Helical" evidence="6">
    <location>
        <begin position="347"/>
        <end position="364"/>
    </location>
</feature>
<feature type="transmembrane region" description="Helical" evidence="6">
    <location>
        <begin position="324"/>
        <end position="341"/>
    </location>
</feature>
<evidence type="ECO:0000256" key="2">
    <source>
        <dbReference type="ARBA" id="ARBA00022475"/>
    </source>
</evidence>
<evidence type="ECO:0000259" key="7">
    <source>
        <dbReference type="Pfam" id="PF03772"/>
    </source>
</evidence>
<feature type="transmembrane region" description="Helical" evidence="6">
    <location>
        <begin position="461"/>
        <end position="489"/>
    </location>
</feature>
<evidence type="ECO:0000256" key="1">
    <source>
        <dbReference type="ARBA" id="ARBA00004651"/>
    </source>
</evidence>
<dbReference type="GO" id="GO:0005886">
    <property type="term" value="C:plasma membrane"/>
    <property type="evidence" value="ECO:0007669"/>
    <property type="project" value="UniProtKB-SubCell"/>
</dbReference>
<proteinExistence type="predicted"/>
<feature type="domain" description="ComEC/Rec2-related protein" evidence="7">
    <location>
        <begin position="282"/>
        <end position="525"/>
    </location>
</feature>
<feature type="transmembrane region" description="Helical" evidence="6">
    <location>
        <begin position="393"/>
        <end position="414"/>
    </location>
</feature>
<organism evidence="8 9">
    <name type="scientific">Bifidobacterium callimiconis</name>
    <dbReference type="NCBI Taxonomy" id="2306973"/>
    <lineage>
        <taxon>Bacteria</taxon>
        <taxon>Bacillati</taxon>
        <taxon>Actinomycetota</taxon>
        <taxon>Actinomycetes</taxon>
        <taxon>Bifidobacteriales</taxon>
        <taxon>Bifidobacteriaceae</taxon>
        <taxon>Bifidobacterium</taxon>
    </lineage>
</organism>
<name>A0A430FF15_9BIFI</name>
<keyword evidence="3 6" id="KW-0812">Transmembrane</keyword>
<evidence type="ECO:0000256" key="4">
    <source>
        <dbReference type="ARBA" id="ARBA00022989"/>
    </source>
</evidence>
<evidence type="ECO:0000313" key="8">
    <source>
        <dbReference type="EMBL" id="RSX51439.1"/>
    </source>
</evidence>
<protein>
    <submittedName>
        <fullName evidence="8">Competence protein</fullName>
    </submittedName>
</protein>
<evidence type="ECO:0000256" key="3">
    <source>
        <dbReference type="ARBA" id="ARBA00022692"/>
    </source>
</evidence>
<accession>A0A430FF15</accession>
<feature type="transmembrane region" description="Helical" evidence="6">
    <location>
        <begin position="44"/>
        <end position="65"/>
    </location>
</feature>
<keyword evidence="4 6" id="KW-1133">Transmembrane helix</keyword>
<evidence type="ECO:0000256" key="6">
    <source>
        <dbReference type="SAM" id="Phobius"/>
    </source>
</evidence>
<dbReference type="EMBL" id="QXGJ01000003">
    <property type="protein sequence ID" value="RSX51439.1"/>
    <property type="molecule type" value="Genomic_DNA"/>
</dbReference>
<dbReference type="NCBIfam" id="TIGR00360">
    <property type="entry name" value="ComEC_N-term"/>
    <property type="match status" value="1"/>
</dbReference>
<reference evidence="8 9" key="1">
    <citation type="submission" date="2018-09" db="EMBL/GenBank/DDBJ databases">
        <title>Characterization of the phylogenetic diversity of five novel species belonging to the genus Bifidobacterium.</title>
        <authorList>
            <person name="Lugli G.A."/>
            <person name="Duranti S."/>
            <person name="Milani C."/>
        </authorList>
    </citation>
    <scope>NUCLEOTIDE SEQUENCE [LARGE SCALE GENOMIC DNA]</scope>
    <source>
        <strain evidence="8 9">2028B</strain>
    </source>
</reference>
<dbReference type="InterPro" id="IPR052159">
    <property type="entry name" value="Competence_DNA_uptake"/>
</dbReference>
<dbReference type="Proteomes" id="UP000288607">
    <property type="component" value="Unassembled WGS sequence"/>
</dbReference>
<dbReference type="InterPro" id="IPR004477">
    <property type="entry name" value="ComEC_N"/>
</dbReference>